<evidence type="ECO:0000256" key="7">
    <source>
        <dbReference type="ARBA" id="ARBA00022692"/>
    </source>
</evidence>
<evidence type="ECO:0000256" key="8">
    <source>
        <dbReference type="ARBA" id="ARBA00022960"/>
    </source>
</evidence>
<dbReference type="GO" id="GO:0051301">
    <property type="term" value="P:cell division"/>
    <property type="evidence" value="ECO:0007669"/>
    <property type="project" value="UniProtKB-KW"/>
</dbReference>
<feature type="transmembrane region" description="Helical" evidence="23">
    <location>
        <begin position="309"/>
        <end position="333"/>
    </location>
</feature>
<feature type="transmembrane region" description="Helical" evidence="23">
    <location>
        <begin position="77"/>
        <end position="96"/>
    </location>
</feature>
<dbReference type="GO" id="GO:0009252">
    <property type="term" value="P:peptidoglycan biosynthetic process"/>
    <property type="evidence" value="ECO:0007669"/>
    <property type="project" value="UniProtKB-KW"/>
</dbReference>
<evidence type="ECO:0000256" key="20">
    <source>
        <dbReference type="ARBA" id="ARBA00049902"/>
    </source>
</evidence>
<keyword evidence="3" id="KW-1003">Cell membrane</keyword>
<feature type="compositionally biased region" description="Basic residues" evidence="22">
    <location>
        <begin position="431"/>
        <end position="440"/>
    </location>
</feature>
<gene>
    <name evidence="24" type="ORF">caldi_00270</name>
</gene>
<evidence type="ECO:0000256" key="14">
    <source>
        <dbReference type="ARBA" id="ARBA00032370"/>
    </source>
</evidence>
<dbReference type="Proteomes" id="UP001163687">
    <property type="component" value="Chromosome"/>
</dbReference>
<evidence type="ECO:0000313" key="24">
    <source>
        <dbReference type="EMBL" id="BDG58937.1"/>
    </source>
</evidence>
<keyword evidence="5" id="KW-0328">Glycosyltransferase</keyword>
<evidence type="ECO:0000256" key="15">
    <source>
        <dbReference type="ARBA" id="ARBA00033270"/>
    </source>
</evidence>
<dbReference type="AlphaFoldDB" id="A0AA35CHH3"/>
<feature type="transmembrane region" description="Helical" evidence="23">
    <location>
        <begin position="12"/>
        <end position="33"/>
    </location>
</feature>
<evidence type="ECO:0000256" key="1">
    <source>
        <dbReference type="ARBA" id="ARBA00004651"/>
    </source>
</evidence>
<dbReference type="PANTHER" id="PTHR30474">
    <property type="entry name" value="CELL CYCLE PROTEIN"/>
    <property type="match status" value="1"/>
</dbReference>
<dbReference type="NCBIfam" id="TIGR02614">
    <property type="entry name" value="ftsW"/>
    <property type="match status" value="1"/>
</dbReference>
<evidence type="ECO:0000256" key="22">
    <source>
        <dbReference type="SAM" id="MobiDB-lite"/>
    </source>
</evidence>
<dbReference type="GO" id="GO:0032153">
    <property type="term" value="C:cell division site"/>
    <property type="evidence" value="ECO:0007669"/>
    <property type="project" value="TreeGrafter"/>
</dbReference>
<evidence type="ECO:0000256" key="4">
    <source>
        <dbReference type="ARBA" id="ARBA00022618"/>
    </source>
</evidence>
<feature type="transmembrane region" description="Helical" evidence="23">
    <location>
        <begin position="345"/>
        <end position="366"/>
    </location>
</feature>
<dbReference type="GO" id="GO:0015648">
    <property type="term" value="F:lipid-linked peptidoglycan transporter activity"/>
    <property type="evidence" value="ECO:0007669"/>
    <property type="project" value="TreeGrafter"/>
</dbReference>
<protein>
    <recommendedName>
        <fullName evidence="17">Probable peptidoglycan glycosyltransferase FtsW</fullName>
        <ecNumber evidence="19">2.4.99.28</ecNumber>
    </recommendedName>
    <alternativeName>
        <fullName evidence="18">Cell division protein FtsW</fullName>
    </alternativeName>
    <alternativeName>
        <fullName evidence="15">Cell wall polymerase</fullName>
    </alternativeName>
    <alternativeName>
        <fullName evidence="14">Peptidoglycan polymerase</fullName>
    </alternativeName>
</protein>
<evidence type="ECO:0000256" key="16">
    <source>
        <dbReference type="ARBA" id="ARBA00038053"/>
    </source>
</evidence>
<keyword evidence="7 23" id="KW-0812">Transmembrane</keyword>
<evidence type="ECO:0000313" key="25">
    <source>
        <dbReference type="Proteomes" id="UP001163687"/>
    </source>
</evidence>
<evidence type="ECO:0000256" key="2">
    <source>
        <dbReference type="ARBA" id="ARBA00004752"/>
    </source>
</evidence>
<feature type="transmembrane region" description="Helical" evidence="23">
    <location>
        <begin position="53"/>
        <end position="70"/>
    </location>
</feature>
<dbReference type="EMBL" id="AP025628">
    <property type="protein sequence ID" value="BDG58937.1"/>
    <property type="molecule type" value="Genomic_DNA"/>
</dbReference>
<evidence type="ECO:0000256" key="6">
    <source>
        <dbReference type="ARBA" id="ARBA00022679"/>
    </source>
</evidence>
<comment type="function">
    <text evidence="21">Peptidoglycan polymerase that is essential for cell division.</text>
</comment>
<comment type="pathway">
    <text evidence="2">Cell wall biogenesis; peptidoglycan biosynthesis.</text>
</comment>
<feature type="transmembrane region" description="Helical" evidence="23">
    <location>
        <begin position="116"/>
        <end position="136"/>
    </location>
</feature>
<feature type="compositionally biased region" description="Pro residues" evidence="22">
    <location>
        <begin position="386"/>
        <end position="399"/>
    </location>
</feature>
<feature type="transmembrane region" description="Helical" evidence="23">
    <location>
        <begin position="270"/>
        <end position="297"/>
    </location>
</feature>
<feature type="region of interest" description="Disordered" evidence="22">
    <location>
        <begin position="379"/>
        <end position="451"/>
    </location>
</feature>
<evidence type="ECO:0000256" key="9">
    <source>
        <dbReference type="ARBA" id="ARBA00022984"/>
    </source>
</evidence>
<comment type="subcellular location">
    <subcellularLocation>
        <location evidence="1">Cell membrane</location>
        <topology evidence="1">Multi-pass membrane protein</topology>
    </subcellularLocation>
</comment>
<evidence type="ECO:0000256" key="23">
    <source>
        <dbReference type="SAM" id="Phobius"/>
    </source>
</evidence>
<feature type="compositionally biased region" description="Basic and acidic residues" evidence="22">
    <location>
        <begin position="441"/>
        <end position="451"/>
    </location>
</feature>
<sequence length="451" mass="47885">MEGVDTGRRPPDYVLLGAVMALVGIGAVMVFSSSFYSAQTVQQDPFFYLRREVAWIGLGVASMLAALAVEPHRWARALPWLFPAGVGLLLIVLRPIPGIVDPINGATRWIDLGPFLLQPSEFAKPLVVLFAANFLARKSHRLRHLTEVTLPLTAVVAFVAFLIYKQPNFSTAALIAATAGLMLFVAEVPLTHLALLAAGGLPALYYLAFAHGYRARRLSAAWWDPLRDAQGASFQVAQALYGIGSGGWLGVGLGSGKQKLGWLPYEFTDMIFAVIAEELGFVGALTVLLLFAVVFWRGLRIAAEAPDRFTQLVAFGLTSMLALQTILNIAVVTASLPPTGIPLPFITYGGSSMIANMGMVGILLAISRLPPRSAQAGGLAAGAAFTPPPGAGGQPAPPLRPRDAGTAGSRGPLPPRGYAPPARPESGPSRAGRRSAARRSSRWEPRASRPE</sequence>
<evidence type="ECO:0000256" key="5">
    <source>
        <dbReference type="ARBA" id="ARBA00022676"/>
    </source>
</evidence>
<organism evidence="24 25">
    <name type="scientific">Caldinitratiruptor microaerophilus</name>
    <dbReference type="NCBI Taxonomy" id="671077"/>
    <lineage>
        <taxon>Bacteria</taxon>
        <taxon>Bacillati</taxon>
        <taxon>Bacillota</taxon>
        <taxon>Clostridia</taxon>
        <taxon>Eubacteriales</taxon>
        <taxon>Symbiobacteriaceae</taxon>
        <taxon>Caldinitratiruptor</taxon>
    </lineage>
</organism>
<keyword evidence="4 24" id="KW-0132">Cell division</keyword>
<dbReference type="InterPro" id="IPR001182">
    <property type="entry name" value="FtsW/RodA"/>
</dbReference>
<dbReference type="GO" id="GO:0071555">
    <property type="term" value="P:cell wall organization"/>
    <property type="evidence" value="ECO:0007669"/>
    <property type="project" value="UniProtKB-KW"/>
</dbReference>
<dbReference type="PANTHER" id="PTHR30474:SF2">
    <property type="entry name" value="PEPTIDOGLYCAN GLYCOSYLTRANSFERASE FTSW-RELATED"/>
    <property type="match status" value="1"/>
</dbReference>
<keyword evidence="11 23" id="KW-0472">Membrane</keyword>
<proteinExistence type="inferred from homology"/>
<evidence type="ECO:0000256" key="18">
    <source>
        <dbReference type="ARBA" id="ARBA00041418"/>
    </source>
</evidence>
<evidence type="ECO:0000256" key="19">
    <source>
        <dbReference type="ARBA" id="ARBA00044770"/>
    </source>
</evidence>
<evidence type="ECO:0000256" key="21">
    <source>
        <dbReference type="ARBA" id="ARBA00049966"/>
    </source>
</evidence>
<evidence type="ECO:0000256" key="12">
    <source>
        <dbReference type="ARBA" id="ARBA00023306"/>
    </source>
</evidence>
<keyword evidence="6" id="KW-0808">Transferase</keyword>
<dbReference type="GO" id="GO:0008360">
    <property type="term" value="P:regulation of cell shape"/>
    <property type="evidence" value="ECO:0007669"/>
    <property type="project" value="UniProtKB-KW"/>
</dbReference>
<dbReference type="GO" id="GO:0008955">
    <property type="term" value="F:peptidoglycan glycosyltransferase activity"/>
    <property type="evidence" value="ECO:0007669"/>
    <property type="project" value="UniProtKB-EC"/>
</dbReference>
<evidence type="ECO:0000256" key="10">
    <source>
        <dbReference type="ARBA" id="ARBA00022989"/>
    </source>
</evidence>
<evidence type="ECO:0000256" key="3">
    <source>
        <dbReference type="ARBA" id="ARBA00022475"/>
    </source>
</evidence>
<keyword evidence="9" id="KW-0573">Peptidoglycan synthesis</keyword>
<feature type="transmembrane region" description="Helical" evidence="23">
    <location>
        <begin position="193"/>
        <end position="213"/>
    </location>
</feature>
<dbReference type="EC" id="2.4.99.28" evidence="19"/>
<keyword evidence="8" id="KW-0133">Cell shape</keyword>
<keyword evidence="25" id="KW-1185">Reference proteome</keyword>
<evidence type="ECO:0000256" key="17">
    <source>
        <dbReference type="ARBA" id="ARBA00041185"/>
    </source>
</evidence>
<name>A0AA35CHH3_9FIRM</name>
<evidence type="ECO:0000256" key="11">
    <source>
        <dbReference type="ARBA" id="ARBA00023136"/>
    </source>
</evidence>
<dbReference type="Pfam" id="PF01098">
    <property type="entry name" value="FTSW_RODA_SPOVE"/>
    <property type="match status" value="1"/>
</dbReference>
<dbReference type="KEGG" id="cmic:caldi_00270"/>
<keyword evidence="13" id="KW-0961">Cell wall biogenesis/degradation</keyword>
<comment type="catalytic activity">
    <reaction evidence="20">
        <text>[GlcNAc-(1-&gt;4)-Mur2Ac(oyl-L-Ala-gamma-D-Glu-L-Lys-D-Ala-D-Ala)](n)-di-trans,octa-cis-undecaprenyl diphosphate + beta-D-GlcNAc-(1-&gt;4)-Mur2Ac(oyl-L-Ala-gamma-D-Glu-L-Lys-D-Ala-D-Ala)-di-trans,octa-cis-undecaprenyl diphosphate = [GlcNAc-(1-&gt;4)-Mur2Ac(oyl-L-Ala-gamma-D-Glu-L-Lys-D-Ala-D-Ala)](n+1)-di-trans,octa-cis-undecaprenyl diphosphate + di-trans,octa-cis-undecaprenyl diphosphate + H(+)</text>
        <dbReference type="Rhea" id="RHEA:23708"/>
        <dbReference type="Rhea" id="RHEA-COMP:9602"/>
        <dbReference type="Rhea" id="RHEA-COMP:9603"/>
        <dbReference type="ChEBI" id="CHEBI:15378"/>
        <dbReference type="ChEBI" id="CHEBI:58405"/>
        <dbReference type="ChEBI" id="CHEBI:60033"/>
        <dbReference type="ChEBI" id="CHEBI:78435"/>
        <dbReference type="EC" id="2.4.99.28"/>
    </reaction>
</comment>
<comment type="similarity">
    <text evidence="16">Belongs to the SEDS family. FtsW subfamily.</text>
</comment>
<feature type="compositionally biased region" description="Pro residues" evidence="22">
    <location>
        <begin position="412"/>
        <end position="423"/>
    </location>
</feature>
<dbReference type="GO" id="GO:0005886">
    <property type="term" value="C:plasma membrane"/>
    <property type="evidence" value="ECO:0007669"/>
    <property type="project" value="UniProtKB-SubCell"/>
</dbReference>
<dbReference type="InterPro" id="IPR013437">
    <property type="entry name" value="FtsW"/>
</dbReference>
<feature type="transmembrane region" description="Helical" evidence="23">
    <location>
        <begin position="148"/>
        <end position="164"/>
    </location>
</feature>
<keyword evidence="12" id="KW-0131">Cell cycle</keyword>
<keyword evidence="10 23" id="KW-1133">Transmembrane helix</keyword>
<accession>A0AA35CHH3</accession>
<reference evidence="24" key="1">
    <citation type="submission" date="2022-03" db="EMBL/GenBank/DDBJ databases">
        <title>Complete genome sequence of Caldinitratiruptor microaerophilus.</title>
        <authorList>
            <person name="Mukaiyama R."/>
            <person name="Nishiyama T."/>
            <person name="Ueda K."/>
        </authorList>
    </citation>
    <scope>NUCLEOTIDE SEQUENCE</scope>
    <source>
        <strain evidence="24">JCM 16183</strain>
    </source>
</reference>
<evidence type="ECO:0000256" key="13">
    <source>
        <dbReference type="ARBA" id="ARBA00023316"/>
    </source>
</evidence>